<dbReference type="Pfam" id="PF07963">
    <property type="entry name" value="N_methyl"/>
    <property type="match status" value="1"/>
</dbReference>
<evidence type="ECO:0000313" key="3">
    <source>
        <dbReference type="Proteomes" id="UP000199603"/>
    </source>
</evidence>
<accession>A0A1G6S153</accession>
<protein>
    <submittedName>
        <fullName evidence="2">Type IV pilus assembly protein PilE</fullName>
    </submittedName>
</protein>
<feature type="transmembrane region" description="Helical" evidence="1">
    <location>
        <begin position="12"/>
        <end position="36"/>
    </location>
</feature>
<keyword evidence="1" id="KW-0812">Transmembrane</keyword>
<dbReference type="RefSeq" id="WP_091237874.1">
    <property type="nucleotide sequence ID" value="NZ_FNAG01000001.1"/>
</dbReference>
<dbReference type="PROSITE" id="PS00409">
    <property type="entry name" value="PROKAR_NTER_METHYL"/>
    <property type="match status" value="1"/>
</dbReference>
<dbReference type="PANTHER" id="PTHR30093:SF47">
    <property type="entry name" value="TYPE IV PILUS NON-CORE MINOR PILIN PILE"/>
    <property type="match status" value="1"/>
</dbReference>
<dbReference type="InterPro" id="IPR012902">
    <property type="entry name" value="N_methyl_site"/>
</dbReference>
<dbReference type="OrthoDB" id="5296638at2"/>
<dbReference type="Pfam" id="PF16732">
    <property type="entry name" value="ComP_DUS"/>
    <property type="match status" value="1"/>
</dbReference>
<evidence type="ECO:0000313" key="2">
    <source>
        <dbReference type="EMBL" id="SDD10652.1"/>
    </source>
</evidence>
<name>A0A1G6S153_9GAMM</name>
<dbReference type="NCBIfam" id="TIGR02532">
    <property type="entry name" value="IV_pilin_GFxxxE"/>
    <property type="match status" value="1"/>
</dbReference>
<evidence type="ECO:0000256" key="1">
    <source>
        <dbReference type="SAM" id="Phobius"/>
    </source>
</evidence>
<sequence>MKSQQHRVPAHGFTLVELVVVVAMVAILAAIALPAYNEQVRTSRRAAAQAVLNEVAQCMERFNTANGTYVGGDARCSATDTDTYTFVINVPNRNTFNVVANAIGGQSSDRCGDLGLNQAGQKTHSAGTDCWR</sequence>
<dbReference type="InterPro" id="IPR031982">
    <property type="entry name" value="PilE-like"/>
</dbReference>
<proteinExistence type="predicted"/>
<organism evidence="2 3">
    <name type="scientific">Aquimonas voraii</name>
    <dbReference type="NCBI Taxonomy" id="265719"/>
    <lineage>
        <taxon>Bacteria</taxon>
        <taxon>Pseudomonadati</taxon>
        <taxon>Pseudomonadota</taxon>
        <taxon>Gammaproteobacteria</taxon>
        <taxon>Lysobacterales</taxon>
        <taxon>Lysobacteraceae</taxon>
        <taxon>Aquimonas</taxon>
    </lineage>
</organism>
<dbReference type="Gene3D" id="3.30.700.10">
    <property type="entry name" value="Glycoprotein, Type 4 Pilin"/>
    <property type="match status" value="1"/>
</dbReference>
<dbReference type="GO" id="GO:0043683">
    <property type="term" value="P:type IV pilus assembly"/>
    <property type="evidence" value="ECO:0007669"/>
    <property type="project" value="InterPro"/>
</dbReference>
<dbReference type="EMBL" id="FNAG01000001">
    <property type="protein sequence ID" value="SDD10652.1"/>
    <property type="molecule type" value="Genomic_DNA"/>
</dbReference>
<dbReference type="InterPro" id="IPR045584">
    <property type="entry name" value="Pilin-like"/>
</dbReference>
<dbReference type="Proteomes" id="UP000199603">
    <property type="component" value="Unassembled WGS sequence"/>
</dbReference>
<keyword evidence="3" id="KW-1185">Reference proteome</keyword>
<reference evidence="2 3" key="1">
    <citation type="submission" date="2016-10" db="EMBL/GenBank/DDBJ databases">
        <authorList>
            <person name="de Groot N.N."/>
        </authorList>
    </citation>
    <scope>NUCLEOTIDE SEQUENCE [LARGE SCALE GENOMIC DNA]</scope>
    <source>
        <strain evidence="2 3">DSM 16957</strain>
    </source>
</reference>
<keyword evidence="1" id="KW-1133">Transmembrane helix</keyword>
<dbReference type="PANTHER" id="PTHR30093">
    <property type="entry name" value="GENERAL SECRETION PATHWAY PROTEIN G"/>
    <property type="match status" value="1"/>
</dbReference>
<keyword evidence="1" id="KW-0472">Membrane</keyword>
<dbReference type="STRING" id="265719.SAMN04488509_101243"/>
<gene>
    <name evidence="2" type="ORF">SAMN04488509_101243</name>
</gene>
<dbReference type="AlphaFoldDB" id="A0A1G6S153"/>
<dbReference type="SUPFAM" id="SSF54523">
    <property type="entry name" value="Pili subunits"/>
    <property type="match status" value="1"/>
</dbReference>